<evidence type="ECO:0000313" key="3">
    <source>
        <dbReference type="Proteomes" id="UP000320475"/>
    </source>
</evidence>
<comment type="caution">
    <text evidence="2">The sequence shown here is derived from an EMBL/GenBank/DDBJ whole genome shotgun (WGS) entry which is preliminary data.</text>
</comment>
<dbReference type="Pfam" id="PF13181">
    <property type="entry name" value="TPR_8"/>
    <property type="match status" value="1"/>
</dbReference>
<dbReference type="PANTHER" id="PTHR28142">
    <property type="entry name" value="MITOCHONDRIAL INNER MEMBRANE I-AAA PROTEASE SUPERCOMPLEX SUBUNIT MGR3-RELATED"/>
    <property type="match status" value="1"/>
</dbReference>
<evidence type="ECO:0008006" key="4">
    <source>
        <dbReference type="Google" id="ProtNLM"/>
    </source>
</evidence>
<name>A0A507D0J5_9FUNG</name>
<sequence>MISISCAVYEPEFDWNAALPYITDEDGSAASGEYIPGAHWLVGGFHGITGSHGPAHRTSKFARNALFSGGLAAVFAALYWRYITYSTYPDQVRRHLRSAILHHKYKTPHDAKTAELHYLRALDAAEKACIPPASKEFAGIVVELGQLYDDLGQHEEAARTFDDAWRRYLAGQHYCQAVGAAQRTGKSYEAIGDLARAEAAYAWGVQALLGQVELHPDDKRISESTTPLMVDPNASIRQSSGKLKQPAWATPQDLLVALDHLANIYATTSRPHLAITLYTRSMALLDTSDVCKKAVLENNLAESYVAIGRIDDAKRFAERAVDDARKDGKECKECLAVATFNLGAIQEMKGDLQASKALYHNAKALNVPSTIDQIDQALSRIDKLILDKGQWWIECSCEFLRANQLGLLDGKLSWLHTMMEATDSQSTRKLVFAALALL</sequence>
<reference evidence="2 3" key="1">
    <citation type="journal article" date="2019" name="Sci. Rep.">
        <title>Comparative genomics of chytrid fungi reveal insights into the obligate biotrophic and pathogenic lifestyle of Synchytrium endobioticum.</title>
        <authorList>
            <person name="van de Vossenberg B.T.L.H."/>
            <person name="Warris S."/>
            <person name="Nguyen H.D.T."/>
            <person name="van Gent-Pelzer M.P.E."/>
            <person name="Joly D.L."/>
            <person name="van de Geest H.C."/>
            <person name="Bonants P.J.M."/>
            <person name="Smith D.S."/>
            <person name="Levesque C.A."/>
            <person name="van der Lee T.A.J."/>
        </authorList>
    </citation>
    <scope>NUCLEOTIDE SEQUENCE [LARGE SCALE GENOMIC DNA]</scope>
    <source>
        <strain evidence="2 3">LEV6574</strain>
    </source>
</reference>
<dbReference type="PANTHER" id="PTHR28142:SF1">
    <property type="entry name" value="MITOCHONDRIAL INNER MEMBRANE I-AAA PROTEASE SUPERCOMPLEX SUBUNIT MGR3-RELATED"/>
    <property type="match status" value="1"/>
</dbReference>
<organism evidence="2 3">
    <name type="scientific">Synchytrium endobioticum</name>
    <dbReference type="NCBI Taxonomy" id="286115"/>
    <lineage>
        <taxon>Eukaryota</taxon>
        <taxon>Fungi</taxon>
        <taxon>Fungi incertae sedis</taxon>
        <taxon>Chytridiomycota</taxon>
        <taxon>Chytridiomycota incertae sedis</taxon>
        <taxon>Chytridiomycetes</taxon>
        <taxon>Synchytriales</taxon>
        <taxon>Synchytriaceae</taxon>
        <taxon>Synchytrium</taxon>
    </lineage>
</organism>
<dbReference type="OrthoDB" id="10050400at2759"/>
<gene>
    <name evidence="2" type="ORF">SeLEV6574_g04170</name>
</gene>
<keyword evidence="1" id="KW-1133">Transmembrane helix</keyword>
<dbReference type="EMBL" id="QEAM01000160">
    <property type="protein sequence ID" value="TPX44963.1"/>
    <property type="molecule type" value="Genomic_DNA"/>
</dbReference>
<dbReference type="InterPro" id="IPR011990">
    <property type="entry name" value="TPR-like_helical_dom_sf"/>
</dbReference>
<proteinExistence type="predicted"/>
<evidence type="ECO:0000256" key="1">
    <source>
        <dbReference type="SAM" id="Phobius"/>
    </source>
</evidence>
<dbReference type="SUPFAM" id="SSF48452">
    <property type="entry name" value="TPR-like"/>
    <property type="match status" value="2"/>
</dbReference>
<evidence type="ECO:0000313" key="2">
    <source>
        <dbReference type="EMBL" id="TPX44963.1"/>
    </source>
</evidence>
<dbReference type="InterPro" id="IPR040201">
    <property type="entry name" value="Mrg3-like"/>
</dbReference>
<keyword evidence="1" id="KW-0812">Transmembrane</keyword>
<keyword evidence="1" id="KW-0472">Membrane</keyword>
<dbReference type="AlphaFoldDB" id="A0A507D0J5"/>
<protein>
    <recommendedName>
        <fullName evidence="4">MalT-like TPR region domain-containing protein</fullName>
    </recommendedName>
</protein>
<dbReference type="Gene3D" id="1.25.40.10">
    <property type="entry name" value="Tetratricopeptide repeat domain"/>
    <property type="match status" value="2"/>
</dbReference>
<dbReference type="Proteomes" id="UP000320475">
    <property type="component" value="Unassembled WGS sequence"/>
</dbReference>
<accession>A0A507D0J5</accession>
<dbReference type="InterPro" id="IPR019734">
    <property type="entry name" value="TPR_rpt"/>
</dbReference>
<feature type="transmembrane region" description="Helical" evidence="1">
    <location>
        <begin position="65"/>
        <end position="83"/>
    </location>
</feature>
<dbReference type="VEuPathDB" id="FungiDB:SeMB42_g03130"/>